<keyword evidence="1" id="KW-0812">Transmembrane</keyword>
<feature type="transmembrane region" description="Helical" evidence="1">
    <location>
        <begin position="76"/>
        <end position="97"/>
    </location>
</feature>
<proteinExistence type="predicted"/>
<evidence type="ECO:0000313" key="3">
    <source>
        <dbReference type="Proteomes" id="UP001178507"/>
    </source>
</evidence>
<dbReference type="Proteomes" id="UP001178507">
    <property type="component" value="Unassembled WGS sequence"/>
</dbReference>
<keyword evidence="1" id="KW-1133">Transmembrane helix</keyword>
<evidence type="ECO:0000256" key="1">
    <source>
        <dbReference type="SAM" id="Phobius"/>
    </source>
</evidence>
<reference evidence="2" key="1">
    <citation type="submission" date="2023-08" db="EMBL/GenBank/DDBJ databases">
        <authorList>
            <person name="Chen Y."/>
            <person name="Shah S."/>
            <person name="Dougan E. K."/>
            <person name="Thang M."/>
            <person name="Chan C."/>
        </authorList>
    </citation>
    <scope>NUCLEOTIDE SEQUENCE</scope>
</reference>
<evidence type="ECO:0000313" key="2">
    <source>
        <dbReference type="EMBL" id="CAJ1383837.1"/>
    </source>
</evidence>
<evidence type="ECO:0008006" key="4">
    <source>
        <dbReference type="Google" id="ProtNLM"/>
    </source>
</evidence>
<dbReference type="AlphaFoldDB" id="A0AA36MU22"/>
<gene>
    <name evidence="2" type="ORF">EVOR1521_LOCUS10840</name>
</gene>
<dbReference type="Pfam" id="PF11376">
    <property type="entry name" value="DUF3179"/>
    <property type="match status" value="1"/>
</dbReference>
<feature type="transmembrane region" description="Helical" evidence="1">
    <location>
        <begin position="103"/>
        <end position="122"/>
    </location>
</feature>
<dbReference type="InterPro" id="IPR021516">
    <property type="entry name" value="DUF3179"/>
</dbReference>
<keyword evidence="3" id="KW-1185">Reference proteome</keyword>
<organism evidence="2 3">
    <name type="scientific">Effrenium voratum</name>
    <dbReference type="NCBI Taxonomy" id="2562239"/>
    <lineage>
        <taxon>Eukaryota</taxon>
        <taxon>Sar</taxon>
        <taxon>Alveolata</taxon>
        <taxon>Dinophyceae</taxon>
        <taxon>Suessiales</taxon>
        <taxon>Symbiodiniaceae</taxon>
        <taxon>Effrenium</taxon>
    </lineage>
</organism>
<keyword evidence="1" id="KW-0472">Membrane</keyword>
<protein>
    <recommendedName>
        <fullName evidence="4">DUF3179 domain-containing protein</fullName>
    </recommendedName>
</protein>
<sequence>MSLLQRGHLIAMGRMGCRRMSTDSDRVTPSWVKPLFWAGIATSQVSTFFIFRDLADLSQMIVEPPRSSTIATWRYRNLYSAATLCPLGLGGLLKLAYPAVCSWPLFSAMSVWTGVLFFSGVINPHIMMRARNQKDHAVYVSQEDAIKLLPDGADEPCIILEVDGKAAAYPDSQALRPHVVNADEVSEDVVLTYCGLSNLGIAYTPKLGGKSLDLHPMTQMENNLVMYDKNSMEPVQQFWGTTESRMECQCGLGNVERMKEWPTYRLTFQNFCKAWPGSKVFVNDYSTQGLKPSFLGNPIQFIYDGMMDLIFKSSIVYQKTNEKPVFPTLKTKDNRLPNKENVYAVPLEGDDVAYTKAFVQEKKIINTTIGGRKVVVAYFPEFDAIGAFHNTTGQQVNHLDFYGRLKDGRKLPRVETFKAGCFWCVWINWFPQTDLNRI</sequence>
<dbReference type="EMBL" id="CAUJNA010001055">
    <property type="protein sequence ID" value="CAJ1383837.1"/>
    <property type="molecule type" value="Genomic_DNA"/>
</dbReference>
<comment type="caution">
    <text evidence="2">The sequence shown here is derived from an EMBL/GenBank/DDBJ whole genome shotgun (WGS) entry which is preliminary data.</text>
</comment>
<name>A0AA36MU22_9DINO</name>
<accession>A0AA36MU22</accession>